<sequence length="142" mass="15930">MKAEPGNYGDLTDLFEARILDARSFTHRDHIGVACQMLQRYDFLEAAARYGSALKEIATKAGASGKFNTTVTLAFLGLLAERMEVTPHANFDEFLERNPDLFSRSLMDAWYSKERVSSENARQMFLLPDRFEISGTVGPTNA</sequence>
<keyword evidence="2" id="KW-1185">Reference proteome</keyword>
<evidence type="ECO:0000313" key="2">
    <source>
        <dbReference type="Proteomes" id="UP000049983"/>
    </source>
</evidence>
<gene>
    <name evidence="1" type="ORF">LA5096_01556</name>
</gene>
<proteinExistence type="predicted"/>
<name>A0A0M7AZJ9_9HYPH</name>
<accession>A0A0M7AZJ9</accession>
<dbReference type="STRING" id="311410.LA5095_04577"/>
<reference evidence="2" key="1">
    <citation type="submission" date="2015-07" db="EMBL/GenBank/DDBJ databases">
        <authorList>
            <person name="Rodrigo-Torres Lidia"/>
            <person name="Arahal R.David."/>
        </authorList>
    </citation>
    <scope>NUCLEOTIDE SEQUENCE [LARGE SCALE GENOMIC DNA]</scope>
    <source>
        <strain evidence="2">CECT 5096</strain>
    </source>
</reference>
<dbReference type="RefSeq" id="WP_055119191.1">
    <property type="nucleotide sequence ID" value="NZ_CXWA01000007.1"/>
</dbReference>
<evidence type="ECO:0000313" key="1">
    <source>
        <dbReference type="EMBL" id="CTQ67755.1"/>
    </source>
</evidence>
<organism evidence="1 2">
    <name type="scientific">Roseibium album</name>
    <dbReference type="NCBI Taxonomy" id="311410"/>
    <lineage>
        <taxon>Bacteria</taxon>
        <taxon>Pseudomonadati</taxon>
        <taxon>Pseudomonadota</taxon>
        <taxon>Alphaproteobacteria</taxon>
        <taxon>Hyphomicrobiales</taxon>
        <taxon>Stappiaceae</taxon>
        <taxon>Roseibium</taxon>
    </lineage>
</organism>
<dbReference type="Proteomes" id="UP000049983">
    <property type="component" value="Unassembled WGS sequence"/>
</dbReference>
<dbReference type="OrthoDB" id="72030at2"/>
<protein>
    <submittedName>
        <fullName evidence="1">Uncharacterized protein</fullName>
    </submittedName>
</protein>
<dbReference type="EMBL" id="CXWC01000003">
    <property type="protein sequence ID" value="CTQ67755.1"/>
    <property type="molecule type" value="Genomic_DNA"/>
</dbReference>
<dbReference type="GeneID" id="97668976"/>
<dbReference type="AlphaFoldDB" id="A0A0M7AZJ9"/>